<reference evidence="1" key="1">
    <citation type="journal article" date="2021" name="PeerJ">
        <title>Extensive microbial diversity within the chicken gut microbiome revealed by metagenomics and culture.</title>
        <authorList>
            <person name="Gilroy R."/>
            <person name="Ravi A."/>
            <person name="Getino M."/>
            <person name="Pursley I."/>
            <person name="Horton D.L."/>
            <person name="Alikhan N.F."/>
            <person name="Baker D."/>
            <person name="Gharbi K."/>
            <person name="Hall N."/>
            <person name="Watson M."/>
            <person name="Adriaenssens E.M."/>
            <person name="Foster-Nyarko E."/>
            <person name="Jarju S."/>
            <person name="Secka A."/>
            <person name="Antonio M."/>
            <person name="Oren A."/>
            <person name="Chaudhuri R.R."/>
            <person name="La Ragione R."/>
            <person name="Hildebrand F."/>
            <person name="Pallen M.J."/>
        </authorList>
    </citation>
    <scope>NUCLEOTIDE SEQUENCE</scope>
    <source>
        <strain evidence="1">ChiGjej4B4-12881</strain>
    </source>
</reference>
<reference evidence="1" key="2">
    <citation type="submission" date="2021-04" db="EMBL/GenBank/DDBJ databases">
        <authorList>
            <person name="Gilroy R."/>
        </authorList>
    </citation>
    <scope>NUCLEOTIDE SEQUENCE</scope>
    <source>
        <strain evidence="1">ChiGjej4B4-12881</strain>
    </source>
</reference>
<comment type="caution">
    <text evidence="1">The sequence shown here is derived from an EMBL/GenBank/DDBJ whole genome shotgun (WGS) entry which is preliminary data.</text>
</comment>
<sequence length="137" mass="15985">MRLIVCVEDRWGMAFNGRRLSMDEAVRERILEFTDGTPLWMSPYSERQFGDLPAGREICADEAFMDRAGQGEYCFAELCDPSGYREQLEEITLFRWNRRYPADLYFDPALLDGFSLAASEEFPGTSHEKITMEVYRR</sequence>
<gene>
    <name evidence="1" type="ORF">IAA28_05290</name>
</gene>
<dbReference type="Proteomes" id="UP000886780">
    <property type="component" value="Unassembled WGS sequence"/>
</dbReference>
<name>A0A9D1W4K6_9FIRM</name>
<dbReference type="EMBL" id="DXEU01000094">
    <property type="protein sequence ID" value="HIX52200.1"/>
    <property type="molecule type" value="Genomic_DNA"/>
</dbReference>
<organism evidence="1 2">
    <name type="scientific">Candidatus Lachnoclostridium stercoripullorum</name>
    <dbReference type="NCBI Taxonomy" id="2838635"/>
    <lineage>
        <taxon>Bacteria</taxon>
        <taxon>Bacillati</taxon>
        <taxon>Bacillota</taxon>
        <taxon>Clostridia</taxon>
        <taxon>Lachnospirales</taxon>
        <taxon>Lachnospiraceae</taxon>
    </lineage>
</organism>
<evidence type="ECO:0000313" key="2">
    <source>
        <dbReference type="Proteomes" id="UP000886780"/>
    </source>
</evidence>
<proteinExistence type="predicted"/>
<accession>A0A9D1W4K6</accession>
<evidence type="ECO:0000313" key="1">
    <source>
        <dbReference type="EMBL" id="HIX52200.1"/>
    </source>
</evidence>
<dbReference type="AlphaFoldDB" id="A0A9D1W4K6"/>
<protein>
    <submittedName>
        <fullName evidence="1">Ribonuclease Z</fullName>
    </submittedName>
</protein>